<evidence type="ECO:0000313" key="3">
    <source>
        <dbReference type="EMBL" id="CAF1170142.1"/>
    </source>
</evidence>
<accession>A0A814U453</accession>
<sequence>MSTLNSTPKLCHRCTKDRLTSACDGCHVSFCIKHLTEHQQELYQTIDNISEENDSLKRELSQRGIEKILLEQIDTWEKETINKIRSTAKTARTDIKQLTEESTNRLISIMNKLSNELHKNQKDHQYIEDNLNRWTKQIEELKKELQIPPNIESFLEDDSAIVRLIKIKSSEKIEPNQTDPSPQTESRRENRSSKMAPSSTSPSDSSAALNKSESIANVNISSSQSSFYPSLTFGFNQSSNQVIQQLFEYLMRLDPMNKNGPMSGSCGHQTDQMEKFLSQTFGFRNIPGEYIVQGRALQGKSEDGEEAFRMKFVVRISTCPILMEFDAKIICRNLNENWPNRIKLVSVTGIDFAGRKHDVGDILYYVSNWREIYEMSHIKDEPALLNERDFRLKKLCPAGELHQKRLLNDLIHMARLRLRACDAEGVQIVVETGIGLGVFAGEHIGVDETVRITAAIAIRAVLEQDGSSYKNIRGIVFALPIIDVEKNSTSIRDTFSEFVEHFQEPPYNSPIPVMIADQDMHRLTVAIARQGFIVSELNPADSHGVFGEYWQNRGPAVEEKLALTTEPPYNSPIPVMIADQDMHRLTVAIARQGFIVSELNPADSHGVFGEYWQNRGPAVEEKLALTTVGLLVQHHLINPHVLNTNNYYFI</sequence>
<dbReference type="AlphaFoldDB" id="A0A814U453"/>
<name>A0A814U453_9BILA</name>
<organism evidence="3 4">
    <name type="scientific">Rotaria sordida</name>
    <dbReference type="NCBI Taxonomy" id="392033"/>
    <lineage>
        <taxon>Eukaryota</taxon>
        <taxon>Metazoa</taxon>
        <taxon>Spiralia</taxon>
        <taxon>Gnathifera</taxon>
        <taxon>Rotifera</taxon>
        <taxon>Eurotatoria</taxon>
        <taxon>Bdelloidea</taxon>
        <taxon>Philodinida</taxon>
        <taxon>Philodinidae</taxon>
        <taxon>Rotaria</taxon>
    </lineage>
</organism>
<dbReference type="Proteomes" id="UP000663889">
    <property type="component" value="Unassembled WGS sequence"/>
</dbReference>
<gene>
    <name evidence="3" type="ORF">SEV965_LOCUS19466</name>
</gene>
<reference evidence="3" key="1">
    <citation type="submission" date="2021-02" db="EMBL/GenBank/DDBJ databases">
        <authorList>
            <person name="Nowell W R."/>
        </authorList>
    </citation>
    <scope>NUCLEOTIDE SEQUENCE</scope>
</reference>
<feature type="compositionally biased region" description="Low complexity" evidence="2">
    <location>
        <begin position="193"/>
        <end position="208"/>
    </location>
</feature>
<feature type="coiled-coil region" evidence="1">
    <location>
        <begin position="39"/>
        <end position="144"/>
    </location>
</feature>
<evidence type="ECO:0000256" key="1">
    <source>
        <dbReference type="SAM" id="Coils"/>
    </source>
</evidence>
<comment type="caution">
    <text evidence="3">The sequence shown here is derived from an EMBL/GenBank/DDBJ whole genome shotgun (WGS) entry which is preliminary data.</text>
</comment>
<dbReference type="EMBL" id="CAJNOU010001214">
    <property type="protein sequence ID" value="CAF1170142.1"/>
    <property type="molecule type" value="Genomic_DNA"/>
</dbReference>
<proteinExistence type="predicted"/>
<keyword evidence="1" id="KW-0175">Coiled coil</keyword>
<evidence type="ECO:0000313" key="4">
    <source>
        <dbReference type="Proteomes" id="UP000663889"/>
    </source>
</evidence>
<protein>
    <submittedName>
        <fullName evidence="3">Uncharacterized protein</fullName>
    </submittedName>
</protein>
<evidence type="ECO:0000256" key="2">
    <source>
        <dbReference type="SAM" id="MobiDB-lite"/>
    </source>
</evidence>
<feature type="compositionally biased region" description="Polar residues" evidence="2">
    <location>
        <begin position="175"/>
        <end position="184"/>
    </location>
</feature>
<feature type="region of interest" description="Disordered" evidence="2">
    <location>
        <begin position="172"/>
        <end position="209"/>
    </location>
</feature>